<feature type="domain" description="Poly(A) RNA polymerase mitochondrial-like central palm" evidence="10">
    <location>
        <begin position="219"/>
        <end position="357"/>
    </location>
</feature>
<dbReference type="PANTHER" id="PTHR12271:SF40">
    <property type="entry name" value="POLY(A) RNA POLYMERASE GLD2"/>
    <property type="match status" value="1"/>
</dbReference>
<protein>
    <submittedName>
        <fullName evidence="12">PAP-associated domain-containing protein</fullName>
    </submittedName>
</protein>
<dbReference type="AlphaFoldDB" id="A0A0N4ZV75"/>
<evidence type="ECO:0000256" key="2">
    <source>
        <dbReference type="ARBA" id="ARBA00001946"/>
    </source>
</evidence>
<feature type="domain" description="PAP-associated" evidence="9">
    <location>
        <begin position="450"/>
        <end position="511"/>
    </location>
</feature>
<evidence type="ECO:0000256" key="7">
    <source>
        <dbReference type="ARBA" id="ARBA00022842"/>
    </source>
</evidence>
<dbReference type="InterPro" id="IPR043519">
    <property type="entry name" value="NT_sf"/>
</dbReference>
<keyword evidence="6" id="KW-0479">Metal-binding</keyword>
<dbReference type="CDD" id="cd05402">
    <property type="entry name" value="NT_PAP_TUTase"/>
    <property type="match status" value="1"/>
</dbReference>
<comment type="subcellular location">
    <subcellularLocation>
        <location evidence="3">Cytoplasm</location>
    </subcellularLocation>
</comment>
<reference evidence="12" key="1">
    <citation type="submission" date="2017-02" db="UniProtKB">
        <authorList>
            <consortium name="WormBaseParasite"/>
        </authorList>
    </citation>
    <scope>IDENTIFICATION</scope>
</reference>
<accession>A0A0N4ZV75</accession>
<organism evidence="11 12">
    <name type="scientific">Parastrongyloides trichosuri</name>
    <name type="common">Possum-specific nematode worm</name>
    <dbReference type="NCBI Taxonomy" id="131310"/>
    <lineage>
        <taxon>Eukaryota</taxon>
        <taxon>Metazoa</taxon>
        <taxon>Ecdysozoa</taxon>
        <taxon>Nematoda</taxon>
        <taxon>Chromadorea</taxon>
        <taxon>Rhabditida</taxon>
        <taxon>Tylenchina</taxon>
        <taxon>Panagrolaimomorpha</taxon>
        <taxon>Strongyloidoidea</taxon>
        <taxon>Strongyloididae</taxon>
        <taxon>Parastrongyloides</taxon>
    </lineage>
</organism>
<dbReference type="InterPro" id="IPR054708">
    <property type="entry name" value="MTPAP-like_central"/>
</dbReference>
<comment type="similarity">
    <text evidence="8">Belongs to the DNA polymerase type-B-like family. GLD2 subfamily.</text>
</comment>
<evidence type="ECO:0000256" key="6">
    <source>
        <dbReference type="ARBA" id="ARBA00022723"/>
    </source>
</evidence>
<dbReference type="GO" id="GO:1990817">
    <property type="term" value="F:poly(A) RNA polymerase activity"/>
    <property type="evidence" value="ECO:0007669"/>
    <property type="project" value="UniProtKB-ARBA"/>
</dbReference>
<dbReference type="Gene3D" id="3.30.460.10">
    <property type="entry name" value="Beta Polymerase, domain 2"/>
    <property type="match status" value="1"/>
</dbReference>
<evidence type="ECO:0000256" key="1">
    <source>
        <dbReference type="ARBA" id="ARBA00001936"/>
    </source>
</evidence>
<dbReference type="Gene3D" id="1.10.1410.10">
    <property type="match status" value="1"/>
</dbReference>
<evidence type="ECO:0000313" key="11">
    <source>
        <dbReference type="Proteomes" id="UP000038045"/>
    </source>
</evidence>
<dbReference type="Pfam" id="PF03828">
    <property type="entry name" value="PAP_assoc"/>
    <property type="match status" value="1"/>
</dbReference>
<evidence type="ECO:0000256" key="8">
    <source>
        <dbReference type="ARBA" id="ARBA00038491"/>
    </source>
</evidence>
<evidence type="ECO:0000313" key="12">
    <source>
        <dbReference type="WBParaSite" id="PTRK_0001248400.1"/>
    </source>
</evidence>
<proteinExistence type="inferred from homology"/>
<comment type="cofactor">
    <cofactor evidence="1">
        <name>Mn(2+)</name>
        <dbReference type="ChEBI" id="CHEBI:29035"/>
    </cofactor>
</comment>
<dbReference type="SUPFAM" id="SSF81301">
    <property type="entry name" value="Nucleotidyltransferase"/>
    <property type="match status" value="1"/>
</dbReference>
<dbReference type="STRING" id="131310.A0A0N4ZV75"/>
<dbReference type="InterPro" id="IPR002058">
    <property type="entry name" value="PAP_assoc"/>
</dbReference>
<dbReference type="Proteomes" id="UP000038045">
    <property type="component" value="Unplaced"/>
</dbReference>
<evidence type="ECO:0000256" key="3">
    <source>
        <dbReference type="ARBA" id="ARBA00004496"/>
    </source>
</evidence>
<evidence type="ECO:0000256" key="4">
    <source>
        <dbReference type="ARBA" id="ARBA00022490"/>
    </source>
</evidence>
<evidence type="ECO:0000259" key="10">
    <source>
        <dbReference type="Pfam" id="PF22600"/>
    </source>
</evidence>
<comment type="cofactor">
    <cofactor evidence="2">
        <name>Mg(2+)</name>
        <dbReference type="ChEBI" id="CHEBI:18420"/>
    </cofactor>
</comment>
<keyword evidence="5" id="KW-0808">Transferase</keyword>
<sequence>MNYTLQNDYYQTEDKAHSVVMSQMTVKNFFQHFEKNIIPLREESMDGNGDTTPQLLSDIESTTIVSASPTTHKVYDTTNETINSFPYEDYISNVTICYFEKTEINDENSYNFSLQSKNSYNNNNITYPDFRKRYNYYRDDHLFKNSDNIPYRNGNGWHHRSNRQYRRCTEEEINYIVEDCFKPLRKRKEFDVSILLENEMYLKNINWDSNLFHTNMDSLSEKIFFFHQSVMQSQSHLNRKLYLRDSIYYALHPLFSSANLYIIGSSLNGFGTNNSDMDLCLMLTGEELDQRRDAITILNAVKIKLSAQEWIKDLQLIVAKVPILRITFKSPFSNITVDLNANNSVTIKNTHLICAYSNFDWRVRPLVSAVKEWAKRKGINDANSSTFTSYSLVLMCIHYLQCGLNVPVLPSIQEMFKYHFNQDCNVPNLNIERYFEEIKKQFYPCESKIPLGELLIGFLKYYAESFDFSKDVISIRLGRKITREELYNNKESHPISQWGYVCIEEPFTLKNTAHSVYDPVVFEAIKKCFSESYKTLKNTSDFDLFLNGKSIKEDLGNYRLIPPGGVIYNTPRDIHLESKDRNKKL</sequence>
<keyword evidence="7" id="KW-0460">Magnesium</keyword>
<keyword evidence="11" id="KW-1185">Reference proteome</keyword>
<dbReference type="PANTHER" id="PTHR12271">
    <property type="entry name" value="POLY A POLYMERASE CID PAP -RELATED"/>
    <property type="match status" value="1"/>
</dbReference>
<evidence type="ECO:0000259" key="9">
    <source>
        <dbReference type="Pfam" id="PF03828"/>
    </source>
</evidence>
<dbReference type="SUPFAM" id="SSF81631">
    <property type="entry name" value="PAP/OAS1 substrate-binding domain"/>
    <property type="match status" value="1"/>
</dbReference>
<evidence type="ECO:0000256" key="5">
    <source>
        <dbReference type="ARBA" id="ARBA00022679"/>
    </source>
</evidence>
<dbReference type="GO" id="GO:0046872">
    <property type="term" value="F:metal ion binding"/>
    <property type="evidence" value="ECO:0007669"/>
    <property type="project" value="UniProtKB-KW"/>
</dbReference>
<dbReference type="GO" id="GO:0031123">
    <property type="term" value="P:RNA 3'-end processing"/>
    <property type="evidence" value="ECO:0007669"/>
    <property type="project" value="TreeGrafter"/>
</dbReference>
<dbReference type="GO" id="GO:0005737">
    <property type="term" value="C:cytoplasm"/>
    <property type="evidence" value="ECO:0007669"/>
    <property type="project" value="UniProtKB-SubCell"/>
</dbReference>
<keyword evidence="4" id="KW-0963">Cytoplasm</keyword>
<name>A0A0N4ZV75_PARTI</name>
<dbReference type="WBParaSite" id="PTRK_0001248400.1">
    <property type="protein sequence ID" value="PTRK_0001248400.1"/>
    <property type="gene ID" value="PTRK_0001248400"/>
</dbReference>
<dbReference type="Pfam" id="PF22600">
    <property type="entry name" value="MTPAP-like_central"/>
    <property type="match status" value="1"/>
</dbReference>